<comment type="similarity">
    <text evidence="3">Belongs to the flavoprotein pyridine nucleotide cytochrome reductase family.</text>
</comment>
<evidence type="ECO:0000256" key="2">
    <source>
        <dbReference type="ARBA" id="ARBA00004370"/>
    </source>
</evidence>
<feature type="domain" description="FAD-binding FR-type" evidence="10">
    <location>
        <begin position="1"/>
        <end position="135"/>
    </location>
</feature>
<keyword evidence="7" id="KW-0472">Membrane</keyword>
<keyword evidence="12" id="KW-1185">Reference proteome</keyword>
<dbReference type="GO" id="GO:0016020">
    <property type="term" value="C:membrane"/>
    <property type="evidence" value="ECO:0007669"/>
    <property type="project" value="UniProtKB-SubCell"/>
</dbReference>
<dbReference type="SUPFAM" id="SSF63380">
    <property type="entry name" value="Riboflavin synthase domain-like"/>
    <property type="match status" value="1"/>
</dbReference>
<evidence type="ECO:0000256" key="6">
    <source>
        <dbReference type="ARBA" id="ARBA00023002"/>
    </source>
</evidence>
<evidence type="ECO:0000256" key="9">
    <source>
        <dbReference type="SAM" id="MobiDB-lite"/>
    </source>
</evidence>
<dbReference type="EMBL" id="KZ678381">
    <property type="protein sequence ID" value="PSS00815.1"/>
    <property type="molecule type" value="Genomic_DNA"/>
</dbReference>
<evidence type="ECO:0000313" key="12">
    <source>
        <dbReference type="Proteomes" id="UP000241462"/>
    </source>
</evidence>
<feature type="compositionally biased region" description="Low complexity" evidence="9">
    <location>
        <begin position="233"/>
        <end position="252"/>
    </location>
</feature>
<organism evidence="11 12">
    <name type="scientific">Coniella lustricola</name>
    <dbReference type="NCBI Taxonomy" id="2025994"/>
    <lineage>
        <taxon>Eukaryota</taxon>
        <taxon>Fungi</taxon>
        <taxon>Dikarya</taxon>
        <taxon>Ascomycota</taxon>
        <taxon>Pezizomycotina</taxon>
        <taxon>Sordariomycetes</taxon>
        <taxon>Sordariomycetidae</taxon>
        <taxon>Diaporthales</taxon>
        <taxon>Schizoparmaceae</taxon>
        <taxon>Coniella</taxon>
    </lineage>
</organism>
<dbReference type="PANTHER" id="PTHR19370:SF189">
    <property type="entry name" value="CYTOCHROME C MITOCHONDRIAL IMPORT FACTOR CYC2"/>
    <property type="match status" value="1"/>
</dbReference>
<proteinExistence type="inferred from homology"/>
<reference evidence="11 12" key="1">
    <citation type="journal article" date="2018" name="Mycol. Prog.">
        <title>Coniella lustricola, a new species from submerged detritus.</title>
        <authorList>
            <person name="Raudabaugh D.B."/>
            <person name="Iturriaga T."/>
            <person name="Carver A."/>
            <person name="Mondo S."/>
            <person name="Pangilinan J."/>
            <person name="Lipzen A."/>
            <person name="He G."/>
            <person name="Amirebrahimi M."/>
            <person name="Grigoriev I.V."/>
            <person name="Miller A.N."/>
        </authorList>
    </citation>
    <scope>NUCLEOTIDE SEQUENCE [LARGE SCALE GENOMIC DNA]</scope>
    <source>
        <strain evidence="11 12">B22-T-1</strain>
    </source>
</reference>
<feature type="region of interest" description="Disordered" evidence="9">
    <location>
        <begin position="169"/>
        <end position="190"/>
    </location>
</feature>
<feature type="region of interest" description="Disordered" evidence="9">
    <location>
        <begin position="62"/>
        <end position="89"/>
    </location>
</feature>
<gene>
    <name evidence="11" type="ORF">BD289DRAFT_423373</name>
</gene>
<evidence type="ECO:0000256" key="5">
    <source>
        <dbReference type="ARBA" id="ARBA00022827"/>
    </source>
</evidence>
<name>A0A2T3AJS8_9PEZI</name>
<dbReference type="GO" id="GO:0005739">
    <property type="term" value="C:mitochondrion"/>
    <property type="evidence" value="ECO:0007669"/>
    <property type="project" value="TreeGrafter"/>
</dbReference>
<dbReference type="InterPro" id="IPR008333">
    <property type="entry name" value="Cbr1-like_FAD-bd_dom"/>
</dbReference>
<evidence type="ECO:0000256" key="1">
    <source>
        <dbReference type="ARBA" id="ARBA00001974"/>
    </source>
</evidence>
<evidence type="ECO:0000256" key="8">
    <source>
        <dbReference type="PIRSR" id="PIRSR601834-1"/>
    </source>
</evidence>
<feature type="binding site" evidence="8">
    <location>
        <position position="111"/>
    </location>
    <ligand>
        <name>FAD</name>
        <dbReference type="ChEBI" id="CHEBI:57692"/>
    </ligand>
</feature>
<dbReference type="InParanoid" id="A0A2T3AJS8"/>
<dbReference type="Gene3D" id="3.40.50.80">
    <property type="entry name" value="Nucleotide-binding domain of ferredoxin-NADP reductase (FNR) module"/>
    <property type="match status" value="1"/>
</dbReference>
<dbReference type="AlphaFoldDB" id="A0A2T3AJS8"/>
<dbReference type="SUPFAM" id="SSF52343">
    <property type="entry name" value="Ferredoxin reductase-like, C-terminal NADP-linked domain"/>
    <property type="match status" value="1"/>
</dbReference>
<keyword evidence="4 8" id="KW-0285">Flavoprotein</keyword>
<sequence length="426" mass="46097">MPCPVISNEPAGHDAFILTIQTPLTALMQTTATRTNCHVVDEAWRHGLWSVEVKQPQLQIARNYTPLPPTSSVKDGAADSNRSDPEQQRRIDAGIVPLSFYIRRYDGGEVSTYLSRMQPGDLVEIRGPHLGFDLAARLGEAGKKVVFLAGGTGIAPALQAASRLLDSGLAPTSSDDGGRDDAHLITTPSPTSQVQDVTILWANRSAVACAGCERLNKTVHSSRGFWSWMGGRQSSSDPSLDPSSDTSPTQPSEDANREPSSAIMQQLYALQLAYERQGRTLQVRCVVDEEGSRITANDIANVVSKHSHINKDTTSRGQVAAGSLQNDSSTTCHLHTQRRLEHATESDDAANNGAGILDLKRCDCTRQGFGGKNLFMICGPDGFVSAYVGPKVWADGAERQGRIGGVVAELIKKNPQMWKDWLVLKQ</sequence>
<dbReference type="PROSITE" id="PS51384">
    <property type="entry name" value="FAD_FR"/>
    <property type="match status" value="1"/>
</dbReference>
<comment type="subcellular location">
    <subcellularLocation>
        <location evidence="2">Membrane</location>
    </subcellularLocation>
</comment>
<dbReference type="InterPro" id="IPR017938">
    <property type="entry name" value="Riboflavin_synthase-like_b-brl"/>
</dbReference>
<keyword evidence="6" id="KW-0560">Oxidoreductase</keyword>
<dbReference type="InterPro" id="IPR017927">
    <property type="entry name" value="FAD-bd_FR_type"/>
</dbReference>
<evidence type="ECO:0000256" key="3">
    <source>
        <dbReference type="ARBA" id="ARBA00006105"/>
    </source>
</evidence>
<protein>
    <recommendedName>
        <fullName evidence="10">FAD-binding FR-type domain-containing protein</fullName>
    </recommendedName>
</protein>
<evidence type="ECO:0000313" key="11">
    <source>
        <dbReference type="EMBL" id="PSS00815.1"/>
    </source>
</evidence>
<accession>A0A2T3AJS8</accession>
<evidence type="ECO:0000256" key="4">
    <source>
        <dbReference type="ARBA" id="ARBA00022630"/>
    </source>
</evidence>
<dbReference type="GO" id="GO:0016491">
    <property type="term" value="F:oxidoreductase activity"/>
    <property type="evidence" value="ECO:0007669"/>
    <property type="project" value="UniProtKB-KW"/>
</dbReference>
<comment type="cofactor">
    <cofactor evidence="1 8">
        <name>FAD</name>
        <dbReference type="ChEBI" id="CHEBI:57692"/>
    </cofactor>
</comment>
<dbReference type="InterPro" id="IPR001834">
    <property type="entry name" value="CBR-like"/>
</dbReference>
<dbReference type="InterPro" id="IPR039261">
    <property type="entry name" value="FNR_nucleotide-bd"/>
</dbReference>
<dbReference type="Gene3D" id="2.40.30.10">
    <property type="entry name" value="Translation factors"/>
    <property type="match status" value="1"/>
</dbReference>
<feature type="binding site" evidence="8">
    <location>
        <position position="110"/>
    </location>
    <ligand>
        <name>FAD</name>
        <dbReference type="ChEBI" id="CHEBI:57692"/>
    </ligand>
</feature>
<evidence type="ECO:0000256" key="7">
    <source>
        <dbReference type="ARBA" id="ARBA00023136"/>
    </source>
</evidence>
<dbReference type="OrthoDB" id="10253744at2759"/>
<dbReference type="PANTHER" id="PTHR19370">
    <property type="entry name" value="NADH-CYTOCHROME B5 REDUCTASE"/>
    <property type="match status" value="1"/>
</dbReference>
<dbReference type="STRING" id="2025994.A0A2T3AJS8"/>
<feature type="region of interest" description="Disordered" evidence="9">
    <location>
        <begin position="226"/>
        <end position="260"/>
    </location>
</feature>
<evidence type="ECO:0000259" key="10">
    <source>
        <dbReference type="PROSITE" id="PS51384"/>
    </source>
</evidence>
<dbReference type="Proteomes" id="UP000241462">
    <property type="component" value="Unassembled WGS sequence"/>
</dbReference>
<dbReference type="CDD" id="cd06183">
    <property type="entry name" value="cyt_b5_reduct_like"/>
    <property type="match status" value="1"/>
</dbReference>
<dbReference type="Pfam" id="PF00970">
    <property type="entry name" value="FAD_binding_6"/>
    <property type="match status" value="1"/>
</dbReference>
<keyword evidence="5 8" id="KW-0274">FAD</keyword>